<dbReference type="Gene3D" id="1.10.3210.10">
    <property type="entry name" value="Hypothetical protein af1432"/>
    <property type="match status" value="1"/>
</dbReference>
<dbReference type="GO" id="GO:0006203">
    <property type="term" value="P:dGTP catabolic process"/>
    <property type="evidence" value="ECO:0007669"/>
    <property type="project" value="TreeGrafter"/>
</dbReference>
<dbReference type="Proteomes" id="UP000184731">
    <property type="component" value="Chromosome"/>
</dbReference>
<dbReference type="SMART" id="SM00471">
    <property type="entry name" value="HDc"/>
    <property type="match status" value="1"/>
</dbReference>
<dbReference type="InterPro" id="IPR006674">
    <property type="entry name" value="HD_domain"/>
</dbReference>
<dbReference type="Pfam" id="PF01966">
    <property type="entry name" value="HD"/>
    <property type="match status" value="1"/>
</dbReference>
<dbReference type="PANTHER" id="PTHR11373:SF4">
    <property type="entry name" value="DEOXYNUCLEOSIDE TRIPHOSPHATE TRIPHOSPHOHYDROLASE SAMHD1"/>
    <property type="match status" value="1"/>
</dbReference>
<evidence type="ECO:0000259" key="1">
    <source>
        <dbReference type="SMART" id="SM00471"/>
    </source>
</evidence>
<dbReference type="EMBL" id="CP017834">
    <property type="protein sequence ID" value="APJ04973.1"/>
    <property type="molecule type" value="Genomic_DNA"/>
</dbReference>
<dbReference type="STRING" id="1915309.AXG55_14155"/>
<reference evidence="2 3" key="1">
    <citation type="submission" date="2016-10" db="EMBL/GenBank/DDBJ databases">
        <title>Silvanigrella aquatica sp. nov., isolated from a freshwater lake located in the Black Forest, Germany, description of Silvanigrellaceae fam. nov., Silvanigrellales ord. nov., reclassification of the order Bdellovibrionales in the class Oligoflexia, reclassification of the families Bacteriovoracaceae and Halobacteriovoraceae in the new order Bacteriovoracales ord. nov., and reclassification of the family Pseudobacteriovoracaceae in the order Oligoflexiales.</title>
        <authorList>
            <person name="Hahn M.W."/>
            <person name="Schmidt J."/>
            <person name="Koll U."/>
            <person name="Rohde M."/>
            <person name="Verbag S."/>
            <person name="Pitt A."/>
            <person name="Nakai R."/>
            <person name="Naganuma T."/>
            <person name="Lang E."/>
        </authorList>
    </citation>
    <scope>NUCLEOTIDE SEQUENCE [LARGE SCALE GENOMIC DNA]</scope>
    <source>
        <strain evidence="2 3">MWH-Nonnen-W8red</strain>
    </source>
</reference>
<evidence type="ECO:0000313" key="2">
    <source>
        <dbReference type="EMBL" id="APJ04973.1"/>
    </source>
</evidence>
<dbReference type="PANTHER" id="PTHR11373">
    <property type="entry name" value="DEOXYNUCLEOSIDE TRIPHOSPHATE TRIPHOSPHOHYDROLASE"/>
    <property type="match status" value="1"/>
</dbReference>
<proteinExistence type="predicted"/>
<keyword evidence="3" id="KW-1185">Reference proteome</keyword>
<name>A0A1L4D435_9BACT</name>
<protein>
    <recommendedName>
        <fullName evidence="1">HD/PDEase domain-containing protein</fullName>
    </recommendedName>
</protein>
<dbReference type="KEGG" id="saqi:AXG55_14155"/>
<dbReference type="OrthoDB" id="5288044at2"/>
<dbReference type="RefSeq" id="WP_148698735.1">
    <property type="nucleotide sequence ID" value="NZ_CP017834.1"/>
</dbReference>
<organism evidence="2 3">
    <name type="scientific">Silvanigrella aquatica</name>
    <dbReference type="NCBI Taxonomy" id="1915309"/>
    <lineage>
        <taxon>Bacteria</taxon>
        <taxon>Pseudomonadati</taxon>
        <taxon>Bdellovibrionota</taxon>
        <taxon>Oligoflexia</taxon>
        <taxon>Silvanigrellales</taxon>
        <taxon>Silvanigrellaceae</taxon>
        <taxon>Silvanigrella</taxon>
    </lineage>
</organism>
<dbReference type="AlphaFoldDB" id="A0A1L4D435"/>
<accession>A0A1L4D435</accession>
<dbReference type="InterPro" id="IPR050135">
    <property type="entry name" value="dGTPase-like"/>
</dbReference>
<dbReference type="SUPFAM" id="SSF109604">
    <property type="entry name" value="HD-domain/PDEase-like"/>
    <property type="match status" value="1"/>
</dbReference>
<feature type="domain" description="HD/PDEase" evidence="1">
    <location>
        <begin position="68"/>
        <end position="289"/>
    </location>
</feature>
<dbReference type="GO" id="GO:0008832">
    <property type="term" value="F:dGTPase activity"/>
    <property type="evidence" value="ECO:0007669"/>
    <property type="project" value="TreeGrafter"/>
</dbReference>
<dbReference type="InterPro" id="IPR003607">
    <property type="entry name" value="HD/PDEase_dom"/>
</dbReference>
<sequence length="542" mass="63537">MAMTAVQKRYFTIDKNTSKLVFTGKIRDSLHDTVPFTEAEKTIINTKEFQRLRRITQTAFTYYAFPGATHTRFEHSLGVMHVATLMLHTIMTNQRRLLESLDFAKESTPDHIFQNMLENEKSYGSLTLTENVLHFLETSPYLFQCLRFAALLHDVGHAPFSHSGEKFMISWESFSEKIDELECPLWLKLAFKLKISKLKENFQNLTEIKIRHEVYTLLIVSKIFKYDDEYLSEKMAQDICAILDLSVKPYSGNDLEKSGLQNLLHEIVSGEIDADRMDYLLRDSRECGIVYGYFDLGRILDSLGFYYDYKKNKFHLALRRSGLSAFEDFLRARWSMYQQVYFHKTVTACEAMLQNINKQLPHFNLPLDLNEYLLLDDNSFYRYIETKYLNDSNSYTKELLNDLIYNRKLWKRVYEECIPKNAIRLIPSLCPAILNFVQSSDFPSELIENSTNLTNFSPKGKETSSKNNLKIIIKDVHSLKYLEPVEQHSSLINKSDEEIIIRRIYVSRYKLNHEEINSKEIQKKISEKIINPDQSLNQFDNN</sequence>
<dbReference type="InterPro" id="IPR045509">
    <property type="entry name" value="HD_assoc_2"/>
</dbReference>
<dbReference type="CDD" id="cd00077">
    <property type="entry name" value="HDc"/>
    <property type="match status" value="1"/>
</dbReference>
<gene>
    <name evidence="2" type="ORF">AXG55_14155</name>
</gene>
<evidence type="ECO:0000313" key="3">
    <source>
        <dbReference type="Proteomes" id="UP000184731"/>
    </source>
</evidence>
<dbReference type="Pfam" id="PF19276">
    <property type="entry name" value="HD_assoc_2"/>
    <property type="match status" value="1"/>
</dbReference>